<sequence length="132" mass="15886">MTLKFRKFKAKDERNTFKVTINFSDKFDDKTIHWELPAVNLNEASIEIERLAIFLEKCKNRYPNGKGGLDDFTDIPDYYRYFCEEEESIEIWEKYGVETLWWPRHDSEYPKNLASYEIVYTDNDNVKYSVTL</sequence>
<dbReference type="RefSeq" id="YP_010095535.1">
    <property type="nucleotide sequence ID" value="NC_055746.1"/>
</dbReference>
<proteinExistence type="predicted"/>
<dbReference type="GeneID" id="65113171"/>
<protein>
    <submittedName>
        <fullName evidence="1">Uncharacterized protein</fullName>
    </submittedName>
</protein>
<accession>A0A2S1PE09</accession>
<evidence type="ECO:0000313" key="1">
    <source>
        <dbReference type="EMBL" id="AWH14799.1"/>
    </source>
</evidence>
<organism evidence="1 2">
    <name type="scientific">Aeromonas phage 50AhydR13PP</name>
    <dbReference type="NCBI Taxonomy" id="2163978"/>
    <lineage>
        <taxon>Viruses</taxon>
        <taxon>Duplodnaviria</taxon>
        <taxon>Heunggongvirae</taxon>
        <taxon>Uroviricota</taxon>
        <taxon>Caudoviricetes</taxon>
        <taxon>Pantevenvirales</taxon>
        <taxon>Straboviridae</taxon>
        <taxon>Tulanevirus</taxon>
        <taxon>Tulanevirus 50ahydr13pp</taxon>
    </lineage>
</organism>
<name>A0A2S1PE09_9CAUD</name>
<evidence type="ECO:0000313" key="2">
    <source>
        <dbReference type="Proteomes" id="UP000246321"/>
    </source>
</evidence>
<dbReference type="Proteomes" id="UP000246321">
    <property type="component" value="Segment"/>
</dbReference>
<keyword evidence="2" id="KW-1185">Reference proteome</keyword>
<dbReference type="EMBL" id="MH179476">
    <property type="protein sequence ID" value="AWH14799.1"/>
    <property type="molecule type" value="Genomic_DNA"/>
</dbReference>
<dbReference type="KEGG" id="vg:65113171"/>
<reference evidence="1 2" key="1">
    <citation type="submission" date="2018-04" db="EMBL/GenBank/DDBJ databases">
        <title>Complete genome sequences of new Aeromonas and Pseudomonas phages promising in phage therapy dedicated to aquaculture.</title>
        <authorList>
            <person name="Kolsut J."/>
            <person name="Wojcik E."/>
            <person name="Wojtasik A."/>
            <person name="Dastych J."/>
        </authorList>
    </citation>
    <scope>NUCLEOTIDE SEQUENCE [LARGE SCALE GENOMIC DNA]</scope>
</reference>